<proteinExistence type="predicted"/>
<feature type="region of interest" description="Disordered" evidence="1">
    <location>
        <begin position="128"/>
        <end position="153"/>
    </location>
</feature>
<dbReference type="RefSeq" id="WP_353647603.1">
    <property type="nucleotide sequence ID" value="NZ_CP159218.1"/>
</dbReference>
<protein>
    <recommendedName>
        <fullName evidence="3">TerD domain-containing protein</fullName>
    </recommendedName>
</protein>
<gene>
    <name evidence="2" type="ORF">ABLG96_11890</name>
</gene>
<evidence type="ECO:0008006" key="3">
    <source>
        <dbReference type="Google" id="ProtNLM"/>
    </source>
</evidence>
<feature type="region of interest" description="Disordered" evidence="1">
    <location>
        <begin position="167"/>
        <end position="211"/>
    </location>
</feature>
<accession>A0AAU8DIJ6</accession>
<feature type="region of interest" description="Disordered" evidence="1">
    <location>
        <begin position="1"/>
        <end position="29"/>
    </location>
</feature>
<feature type="compositionally biased region" description="Basic and acidic residues" evidence="1">
    <location>
        <begin position="173"/>
        <end position="190"/>
    </location>
</feature>
<evidence type="ECO:0000313" key="2">
    <source>
        <dbReference type="EMBL" id="XCG61987.1"/>
    </source>
</evidence>
<name>A0AAU8DIJ6_9ACTN</name>
<dbReference type="AlphaFoldDB" id="A0AAU8DIJ6"/>
<dbReference type="EMBL" id="CP159218">
    <property type="protein sequence ID" value="XCG61987.1"/>
    <property type="molecule type" value="Genomic_DNA"/>
</dbReference>
<organism evidence="2">
    <name type="scientific">Nakamurella sp. A5-74</name>
    <dbReference type="NCBI Taxonomy" id="3158264"/>
    <lineage>
        <taxon>Bacteria</taxon>
        <taxon>Bacillati</taxon>
        <taxon>Actinomycetota</taxon>
        <taxon>Actinomycetes</taxon>
        <taxon>Nakamurellales</taxon>
        <taxon>Nakamurellaceae</taxon>
        <taxon>Nakamurella</taxon>
    </lineage>
</organism>
<sequence length="475" mass="49967">MQGAPDRRVVAVGADDRSIGEPGPLDPSGVLDPAAAPPSAVRLVVVGIGATGPIGVEVLDAAGQRYAFTAAPPAGSAVALLIEFYRRPDGSWKLRALGGGLADLAALQQVFDIPATVRAPAIPSISASLGATNHPPESGVPAKAPAAQQQRDWSRIASGVWEDASRSAATHADASRHAGLNRDAELERLMGDPTARTADDPRRRQIGSRHDDILERADQRRLAELDELIAELGELEVAVPAPLARWTSAAWERLPVEENAMVRTGELTRPDSTSLRIPMYRARSVPGGYLVMPWTAGDDGPARSLVRRLLAAGPAGRGLWVLSDDASVQQHWSTSAAGNADRGIDASLTELAHRVDLADMAAEAGAPVPTNAVLPSVVLMVLDGSWVPTDDVSETVGRLRRVAILGPRYGMSVLFLAPDDLRNSFGDGVPGSLLPLVPAQIVDPWVGLTWDFVPDDGTPDASVAAAIELRAHRGS</sequence>
<evidence type="ECO:0000256" key="1">
    <source>
        <dbReference type="SAM" id="MobiDB-lite"/>
    </source>
</evidence>
<feature type="compositionally biased region" description="Basic and acidic residues" evidence="1">
    <location>
        <begin position="197"/>
        <end position="211"/>
    </location>
</feature>
<reference evidence="2" key="1">
    <citation type="submission" date="2024-05" db="EMBL/GenBank/DDBJ databases">
        <authorList>
            <person name="Cai S.Y."/>
            <person name="Jin L.M."/>
            <person name="Li H.R."/>
        </authorList>
    </citation>
    <scope>NUCLEOTIDE SEQUENCE</scope>
    <source>
        <strain evidence="2">A5-74</strain>
    </source>
</reference>
<feature type="compositionally biased region" description="Basic and acidic residues" evidence="1">
    <location>
        <begin position="1"/>
        <end position="19"/>
    </location>
</feature>